<dbReference type="RefSeq" id="WP_070970271.1">
    <property type="nucleotide sequence ID" value="NZ_CP017603.1"/>
</dbReference>
<reference evidence="3 5" key="2">
    <citation type="submission" date="2017-03" db="EMBL/GenBank/DDBJ databases">
        <title>Complete sequence of Clostridium formicaceticum DSM 92.</title>
        <authorList>
            <person name="Poehlein A."/>
            <person name="Karl M."/>
            <person name="Bengelsdorf F.R."/>
            <person name="Duerre P."/>
            <person name="Daniel R."/>
        </authorList>
    </citation>
    <scope>NUCLEOTIDE SEQUENCE [LARGE SCALE GENOMIC DNA]</scope>
    <source>
        <strain evidence="3 5">DSM 92</strain>
    </source>
</reference>
<keyword evidence="4" id="KW-1185">Reference proteome</keyword>
<evidence type="ECO:0000256" key="1">
    <source>
        <dbReference type="SAM" id="Phobius"/>
    </source>
</evidence>
<evidence type="ECO:0000313" key="5">
    <source>
        <dbReference type="Proteomes" id="UP000192478"/>
    </source>
</evidence>
<dbReference type="KEGG" id="cfm:BJL90_16040"/>
<protein>
    <submittedName>
        <fullName evidence="3">Uncharacterized protein</fullName>
    </submittedName>
</protein>
<dbReference type="Proteomes" id="UP000192478">
    <property type="component" value="Chromosome"/>
</dbReference>
<dbReference type="EMBL" id="CP017603">
    <property type="protein sequence ID" value="AOY77226.1"/>
    <property type="molecule type" value="Genomic_DNA"/>
</dbReference>
<keyword evidence="1" id="KW-0812">Transmembrane</keyword>
<evidence type="ECO:0000313" key="2">
    <source>
        <dbReference type="EMBL" id="AOY77226.1"/>
    </source>
</evidence>
<accession>A0AAC9RIM2</accession>
<organism evidence="3 5">
    <name type="scientific">Clostridium formicaceticum</name>
    <dbReference type="NCBI Taxonomy" id="1497"/>
    <lineage>
        <taxon>Bacteria</taxon>
        <taxon>Bacillati</taxon>
        <taxon>Bacillota</taxon>
        <taxon>Clostridia</taxon>
        <taxon>Eubacteriales</taxon>
        <taxon>Clostridiaceae</taxon>
        <taxon>Clostridium</taxon>
    </lineage>
</organism>
<feature type="transmembrane region" description="Helical" evidence="1">
    <location>
        <begin position="31"/>
        <end position="49"/>
    </location>
</feature>
<keyword evidence="1" id="KW-0472">Membrane</keyword>
<gene>
    <name evidence="2" type="ORF">BJL90_16040</name>
    <name evidence="3" type="ORF">CLFO_21560</name>
</gene>
<keyword evidence="1" id="KW-1133">Transmembrane helix</keyword>
<reference evidence="2 4" key="1">
    <citation type="submission" date="2016-10" db="EMBL/GenBank/DDBJ databases">
        <title>Complete Genome Sequence of Acetogen Clostridium formicoaceticum ATCC 27076.</title>
        <authorList>
            <person name="Bao T."/>
            <person name="Cheng C."/>
            <person name="Zhao J."/>
            <person name="Yang S.-T."/>
            <person name="Wang J."/>
            <person name="Wang M."/>
        </authorList>
    </citation>
    <scope>NUCLEOTIDE SEQUENCE [LARGE SCALE GENOMIC DNA]</scope>
    <source>
        <strain evidence="2 4">ATCC 27076</strain>
    </source>
</reference>
<proteinExistence type="predicted"/>
<dbReference type="EMBL" id="CP020559">
    <property type="protein sequence ID" value="ARE87756.1"/>
    <property type="molecule type" value="Genomic_DNA"/>
</dbReference>
<name>A0AAC9RIM2_9CLOT</name>
<evidence type="ECO:0000313" key="3">
    <source>
        <dbReference type="EMBL" id="ARE87756.1"/>
    </source>
</evidence>
<dbReference type="AlphaFoldDB" id="A0AAC9RIM2"/>
<dbReference type="Proteomes" id="UP000177894">
    <property type="component" value="Chromosome"/>
</dbReference>
<sequence>MKKLYIAAAILGAILTPIAHKAATIERGYKAYGGEILIIPLMIIIVMVFDETKDMLVEIKDVFKGDEEWEKKERASSTTRC</sequence>
<evidence type="ECO:0000313" key="4">
    <source>
        <dbReference type="Proteomes" id="UP000177894"/>
    </source>
</evidence>